<dbReference type="PANTHER" id="PTHR43685">
    <property type="entry name" value="GLYCOSYLTRANSFERASE"/>
    <property type="match status" value="1"/>
</dbReference>
<evidence type="ECO:0000313" key="5">
    <source>
        <dbReference type="EMBL" id="PLC57442.1"/>
    </source>
</evidence>
<dbReference type="InterPro" id="IPR029044">
    <property type="entry name" value="Nucleotide-diphossugar_trans"/>
</dbReference>
<keyword evidence="3" id="KW-0808">Transferase</keyword>
<proteinExistence type="inferred from homology"/>
<organism evidence="5 6">
    <name type="scientific">Photobacterium carnosum</name>
    <dbReference type="NCBI Taxonomy" id="2023717"/>
    <lineage>
        <taxon>Bacteria</taxon>
        <taxon>Pseudomonadati</taxon>
        <taxon>Pseudomonadota</taxon>
        <taxon>Gammaproteobacteria</taxon>
        <taxon>Vibrionales</taxon>
        <taxon>Vibrionaceae</taxon>
        <taxon>Photobacterium</taxon>
    </lineage>
</organism>
<evidence type="ECO:0000256" key="2">
    <source>
        <dbReference type="ARBA" id="ARBA00022676"/>
    </source>
</evidence>
<dbReference type="Gene3D" id="3.90.550.10">
    <property type="entry name" value="Spore Coat Polysaccharide Biosynthesis Protein SpsA, Chain A"/>
    <property type="match status" value="1"/>
</dbReference>
<comment type="caution">
    <text evidence="5">The sequence shown here is derived from an EMBL/GenBank/DDBJ whole genome shotgun (WGS) entry which is preliminary data.</text>
</comment>
<dbReference type="Pfam" id="PF00535">
    <property type="entry name" value="Glycos_transf_2"/>
    <property type="match status" value="1"/>
</dbReference>
<dbReference type="PANTHER" id="PTHR43685:SF5">
    <property type="entry name" value="GLYCOSYLTRANSFERASE EPSE-RELATED"/>
    <property type="match status" value="1"/>
</dbReference>
<dbReference type="GO" id="GO:0016757">
    <property type="term" value="F:glycosyltransferase activity"/>
    <property type="evidence" value="ECO:0007669"/>
    <property type="project" value="UniProtKB-KW"/>
</dbReference>
<gene>
    <name evidence="5" type="ORF">CIK00_13345</name>
</gene>
<comment type="similarity">
    <text evidence="1">Belongs to the glycosyltransferase 2 family.</text>
</comment>
<dbReference type="InterPro" id="IPR001173">
    <property type="entry name" value="Glyco_trans_2-like"/>
</dbReference>
<evidence type="ECO:0000256" key="3">
    <source>
        <dbReference type="ARBA" id="ARBA00022679"/>
    </source>
</evidence>
<evidence type="ECO:0000256" key="1">
    <source>
        <dbReference type="ARBA" id="ARBA00006739"/>
    </source>
</evidence>
<dbReference type="InterPro" id="IPR050834">
    <property type="entry name" value="Glycosyltransf_2"/>
</dbReference>
<feature type="domain" description="Glycosyltransferase 2-like" evidence="4">
    <location>
        <begin position="7"/>
        <end position="162"/>
    </location>
</feature>
<name>A0A2N4UR01_9GAMM</name>
<keyword evidence="2" id="KW-0328">Glycosyltransferase</keyword>
<sequence length="267" mass="31121">MSFSILMSLYKNEKSAYFEQCMDSIHKQSLQSKNIIIVHDGPLTQELYQALDKWKLLLPITEIVLQKNVGLGEALNAGLVYCKYDLVARVDTDDINIPTRFEQQYQYMNEHKDIALCGSHIDEFDTDPLVITSHRKVPSGTDLDKSIFKRNPINHMTVMFRKSAVLDAGGYQHLRFMEDYFLWVRMYVKGYKLVNLDTVLVNARTGNGMLERRKGINYYRSELTFMNKVLKMDVKNKPKIMATFLIRSHIRLLPQSVLKKIYQLVRN</sequence>
<dbReference type="Proteomes" id="UP000234420">
    <property type="component" value="Unassembled WGS sequence"/>
</dbReference>
<dbReference type="EMBL" id="NPIB01000016">
    <property type="protein sequence ID" value="PLC57442.1"/>
    <property type="molecule type" value="Genomic_DNA"/>
</dbReference>
<evidence type="ECO:0000259" key="4">
    <source>
        <dbReference type="Pfam" id="PF00535"/>
    </source>
</evidence>
<dbReference type="RefSeq" id="WP_101769341.1">
    <property type="nucleotide sequence ID" value="NZ_BPPU01000001.1"/>
</dbReference>
<protein>
    <submittedName>
        <fullName evidence="5">Amylovoran biosynthesis protein AmsE</fullName>
    </submittedName>
</protein>
<accession>A0A2N4UR01</accession>
<evidence type="ECO:0000313" key="6">
    <source>
        <dbReference type="Proteomes" id="UP000234420"/>
    </source>
</evidence>
<dbReference type="SUPFAM" id="SSF53448">
    <property type="entry name" value="Nucleotide-diphospho-sugar transferases"/>
    <property type="match status" value="1"/>
</dbReference>
<reference evidence="5 6" key="1">
    <citation type="journal article" date="2018" name="Syst. Appl. Microbiol.">
        <title>Photobacterium carnosum sp. nov., isolated from spoiled modified atmosphere packaged poultry meat.</title>
        <authorList>
            <person name="Hilgarth M."/>
            <person name="Fuertes S."/>
            <person name="Ehrmann M."/>
            <person name="Vogel R.F."/>
        </authorList>
    </citation>
    <scope>NUCLEOTIDE SEQUENCE [LARGE SCALE GENOMIC DNA]</scope>
    <source>
        <strain evidence="5 6">TMW 2.2021</strain>
    </source>
</reference>
<keyword evidence="6" id="KW-1185">Reference proteome</keyword>
<dbReference type="AlphaFoldDB" id="A0A2N4UR01"/>